<proteinExistence type="predicted"/>
<keyword evidence="1" id="KW-1277">Toxin-antitoxin system</keyword>
<protein>
    <submittedName>
        <fullName evidence="2">Plasmid stabilization system</fullName>
    </submittedName>
</protein>
<dbReference type="InterPro" id="IPR035093">
    <property type="entry name" value="RelE/ParE_toxin_dom_sf"/>
</dbReference>
<accession>F4KQI7</accession>
<dbReference type="Gene3D" id="3.30.2310.20">
    <property type="entry name" value="RelE-like"/>
    <property type="match status" value="1"/>
</dbReference>
<dbReference type="HOGENOM" id="CLU_2246196_0_0_10"/>
<dbReference type="RefSeq" id="WP_013764529.1">
    <property type="nucleotide sequence ID" value="NC_015510.1"/>
</dbReference>
<keyword evidence="3" id="KW-1185">Reference proteome</keyword>
<evidence type="ECO:0000313" key="3">
    <source>
        <dbReference type="Proteomes" id="UP000008461"/>
    </source>
</evidence>
<evidence type="ECO:0000313" key="2">
    <source>
        <dbReference type="EMBL" id="AEE49976.1"/>
    </source>
</evidence>
<dbReference type="EMBL" id="CP002691">
    <property type="protein sequence ID" value="AEE49976.1"/>
    <property type="molecule type" value="Genomic_DNA"/>
</dbReference>
<organism evidence="2 3">
    <name type="scientific">Haliscomenobacter hydrossis (strain ATCC 27775 / DSM 1100 / LMG 10767 / O)</name>
    <dbReference type="NCBI Taxonomy" id="760192"/>
    <lineage>
        <taxon>Bacteria</taxon>
        <taxon>Pseudomonadati</taxon>
        <taxon>Bacteroidota</taxon>
        <taxon>Saprospiria</taxon>
        <taxon>Saprospirales</taxon>
        <taxon>Haliscomenobacteraceae</taxon>
        <taxon>Haliscomenobacter</taxon>
    </lineage>
</organism>
<dbReference type="eggNOG" id="COG3668">
    <property type="taxonomic scope" value="Bacteria"/>
</dbReference>
<dbReference type="AlphaFoldDB" id="F4KQI7"/>
<dbReference type="OrthoDB" id="674995at2"/>
<dbReference type="InterPro" id="IPR007712">
    <property type="entry name" value="RelE/ParE_toxin"/>
</dbReference>
<dbReference type="KEGG" id="hhy:Halhy_2091"/>
<evidence type="ECO:0000256" key="1">
    <source>
        <dbReference type="ARBA" id="ARBA00022649"/>
    </source>
</evidence>
<dbReference type="Pfam" id="PF05016">
    <property type="entry name" value="ParE_toxin"/>
    <property type="match status" value="1"/>
</dbReference>
<dbReference type="Proteomes" id="UP000008461">
    <property type="component" value="Chromosome"/>
</dbReference>
<gene>
    <name evidence="2" type="ordered locus">Halhy_2091</name>
</gene>
<reference key="2">
    <citation type="submission" date="2011-04" db="EMBL/GenBank/DDBJ databases">
        <title>Complete sequence of chromosome of Haliscomenobacter hydrossis DSM 1100.</title>
        <authorList>
            <consortium name="US DOE Joint Genome Institute (JGI-PGF)"/>
            <person name="Lucas S."/>
            <person name="Han J."/>
            <person name="Lapidus A."/>
            <person name="Bruce D."/>
            <person name="Goodwin L."/>
            <person name="Pitluck S."/>
            <person name="Peters L."/>
            <person name="Kyrpides N."/>
            <person name="Mavromatis K."/>
            <person name="Ivanova N."/>
            <person name="Ovchinnikova G."/>
            <person name="Pagani I."/>
            <person name="Daligault H."/>
            <person name="Detter J.C."/>
            <person name="Han C."/>
            <person name="Land M."/>
            <person name="Hauser L."/>
            <person name="Markowitz V."/>
            <person name="Cheng J.-F."/>
            <person name="Hugenholtz P."/>
            <person name="Woyke T."/>
            <person name="Wu D."/>
            <person name="Verbarg S."/>
            <person name="Frueling A."/>
            <person name="Brambilla E."/>
            <person name="Klenk H.-P."/>
            <person name="Eisen J.A."/>
        </authorList>
    </citation>
    <scope>NUCLEOTIDE SEQUENCE</scope>
    <source>
        <strain>DSM 1100</strain>
    </source>
</reference>
<reference evidence="2 3" key="1">
    <citation type="journal article" date="2011" name="Stand. Genomic Sci.">
        <title>Complete genome sequence of Haliscomenobacter hydrossis type strain (O).</title>
        <authorList>
            <consortium name="US DOE Joint Genome Institute (JGI-PGF)"/>
            <person name="Daligault H."/>
            <person name="Lapidus A."/>
            <person name="Zeytun A."/>
            <person name="Nolan M."/>
            <person name="Lucas S."/>
            <person name="Del Rio T.G."/>
            <person name="Tice H."/>
            <person name="Cheng J.F."/>
            <person name="Tapia R."/>
            <person name="Han C."/>
            <person name="Goodwin L."/>
            <person name="Pitluck S."/>
            <person name="Liolios K."/>
            <person name="Pagani I."/>
            <person name="Ivanova N."/>
            <person name="Huntemann M."/>
            <person name="Mavromatis K."/>
            <person name="Mikhailova N."/>
            <person name="Pati A."/>
            <person name="Chen A."/>
            <person name="Palaniappan K."/>
            <person name="Land M."/>
            <person name="Hauser L."/>
            <person name="Brambilla E.M."/>
            <person name="Rohde M."/>
            <person name="Verbarg S."/>
            <person name="Goker M."/>
            <person name="Bristow J."/>
            <person name="Eisen J.A."/>
            <person name="Markowitz V."/>
            <person name="Hugenholtz P."/>
            <person name="Kyrpides N.C."/>
            <person name="Klenk H.P."/>
            <person name="Woyke T."/>
        </authorList>
    </citation>
    <scope>NUCLEOTIDE SEQUENCE [LARGE SCALE GENOMIC DNA]</scope>
    <source>
        <strain evidence="3">ATCC 27775 / DSM 1100 / LMG 10767 / O</strain>
    </source>
</reference>
<name>F4KQI7_HALH1</name>
<sequence length="104" mass="11912">MAGKKVEWTANALAMVSDIYDYLEDQAGDDVASDYIDTLLEYGNSLDEKSEHFSFCRHPKLQEKGYRCAQFRKTYVVIYKENALKVSILAVIHVKRSPEIFGDI</sequence>